<feature type="compositionally biased region" description="Polar residues" evidence="1">
    <location>
        <begin position="171"/>
        <end position="189"/>
    </location>
</feature>
<evidence type="ECO:0000313" key="2">
    <source>
        <dbReference type="EMBL" id="KAE8735698.1"/>
    </source>
</evidence>
<keyword evidence="3" id="KW-1185">Reference proteome</keyword>
<dbReference type="AlphaFoldDB" id="A0A6A3D6Y8"/>
<dbReference type="InterPro" id="IPR011990">
    <property type="entry name" value="TPR-like_helical_dom_sf"/>
</dbReference>
<feature type="region of interest" description="Disordered" evidence="1">
    <location>
        <begin position="152"/>
        <end position="194"/>
    </location>
</feature>
<sequence length="642" mass="71182">MEVLLSNYVEESLNQYMTRNVAFLCERLFAEFPSEVNSQLLARCYLTRNQPHSAYYILKGMQMAQSRYLFVIACLEMDLFSEAKAALLPIEHLCTEELSETIQKKPDLSGSDDFEKRRLRPGAMLGREQGDAQRLSEAIAVAEKLTELAGVKPSINVSSRPMPRDSGNSGGNRENVQQGDGRESSSNGQGCPEKRRLTAIMKRMKEGEVAGIGLKRDETASVKVVEHKKGLGAIARDKAVKPRVQSEQVCSHYARMAAWSNLRRLRHKWTLKEKVKELSKALTTAESIKEFGVKKNKTSKAKPKAEGSGKRIHDEGKSKDDECCSSSGRESPLNDEPDGESGKDVCSLGISSSVKVAKSMVRGRVLMGEHEQVVSSKGNHVDADLAGNFDIRRSTTGCVYTLGGTAVSWVSQLQKIVALSTIEVEYAVFMEASKEIVWLQSFLEELGKKQENNCLPEDGILKLEKINGAQNPADMLTKTVPNGAAVQYLLGIIYVERFIAYISVSQEDDVTLYVVEPRSSEVGSVAGSDQLSSSTPVYGAHNTIMSQQTKIVSTSQYSKFDLGQYPDFDLGQYSDFDDVMEEETDPACNDFDIGQYPNFDDETAAAEEDVVDDNEEEVTTVNEHVEHPFCNLYNPEEEKEEE</sequence>
<gene>
    <name evidence="2" type="ORF">F3Y22_tig00000340pilonHSYRG01294</name>
</gene>
<feature type="region of interest" description="Disordered" evidence="1">
    <location>
        <begin position="293"/>
        <end position="344"/>
    </location>
</feature>
<evidence type="ECO:0000313" key="3">
    <source>
        <dbReference type="Proteomes" id="UP000436088"/>
    </source>
</evidence>
<organism evidence="2 3">
    <name type="scientific">Hibiscus syriacus</name>
    <name type="common">Rose of Sharon</name>
    <dbReference type="NCBI Taxonomy" id="106335"/>
    <lineage>
        <taxon>Eukaryota</taxon>
        <taxon>Viridiplantae</taxon>
        <taxon>Streptophyta</taxon>
        <taxon>Embryophyta</taxon>
        <taxon>Tracheophyta</taxon>
        <taxon>Spermatophyta</taxon>
        <taxon>Magnoliopsida</taxon>
        <taxon>eudicotyledons</taxon>
        <taxon>Gunneridae</taxon>
        <taxon>Pentapetalae</taxon>
        <taxon>rosids</taxon>
        <taxon>malvids</taxon>
        <taxon>Malvales</taxon>
        <taxon>Malvaceae</taxon>
        <taxon>Malvoideae</taxon>
        <taxon>Hibiscus</taxon>
    </lineage>
</organism>
<accession>A0A6A3D6Y8</accession>
<dbReference type="Gene3D" id="1.25.40.10">
    <property type="entry name" value="Tetratricopeptide repeat domain"/>
    <property type="match status" value="1"/>
</dbReference>
<comment type="caution">
    <text evidence="2">The sequence shown here is derived from an EMBL/GenBank/DDBJ whole genome shotgun (WGS) entry which is preliminary data.</text>
</comment>
<reference evidence="2" key="1">
    <citation type="submission" date="2019-09" db="EMBL/GenBank/DDBJ databases">
        <title>Draft genome information of white flower Hibiscus syriacus.</title>
        <authorList>
            <person name="Kim Y.-M."/>
        </authorList>
    </citation>
    <scope>NUCLEOTIDE SEQUENCE [LARGE SCALE GENOMIC DNA]</scope>
    <source>
        <strain evidence="2">YM2019G1</strain>
    </source>
</reference>
<dbReference type="Pfam" id="PF12895">
    <property type="entry name" value="ANAPC3"/>
    <property type="match status" value="1"/>
</dbReference>
<dbReference type="Proteomes" id="UP000436088">
    <property type="component" value="Unassembled WGS sequence"/>
</dbReference>
<dbReference type="PANTHER" id="PTHR11439">
    <property type="entry name" value="GAG-POL-RELATED RETROTRANSPOSON"/>
    <property type="match status" value="1"/>
</dbReference>
<name>A0A6A3D6Y8_HIBSY</name>
<feature type="compositionally biased region" description="Basic and acidic residues" evidence="1">
    <location>
        <begin position="303"/>
        <end position="322"/>
    </location>
</feature>
<protein>
    <submittedName>
        <fullName evidence="2">Protein tesmin/TSO1-like CXC 5-like</fullName>
    </submittedName>
</protein>
<dbReference type="PANTHER" id="PTHR11439:SF467">
    <property type="entry name" value="INTEGRASE CATALYTIC DOMAIN-CONTAINING PROTEIN"/>
    <property type="match status" value="1"/>
</dbReference>
<dbReference type="EMBL" id="VEPZ02000032">
    <property type="protein sequence ID" value="KAE8735698.1"/>
    <property type="molecule type" value="Genomic_DNA"/>
</dbReference>
<dbReference type="CDD" id="cd09272">
    <property type="entry name" value="RNase_HI_RT_Ty1"/>
    <property type="match status" value="1"/>
</dbReference>
<evidence type="ECO:0000256" key="1">
    <source>
        <dbReference type="SAM" id="MobiDB-lite"/>
    </source>
</evidence>
<feature type="region of interest" description="Disordered" evidence="1">
    <location>
        <begin position="104"/>
        <end position="131"/>
    </location>
</feature>
<proteinExistence type="predicted"/>